<evidence type="ECO:0000313" key="2">
    <source>
        <dbReference type="EMBL" id="AXI04621.1"/>
    </source>
</evidence>
<accession>A0A345PBG2</accession>
<dbReference type="OrthoDB" id="5614837at2"/>
<dbReference type="SUPFAM" id="SSF53474">
    <property type="entry name" value="alpha/beta-Hydrolases"/>
    <property type="match status" value="1"/>
</dbReference>
<dbReference type="KEGG" id="mbah:HYN46_08470"/>
<name>A0A345PBG2_9GAMM</name>
<dbReference type="EMBL" id="CP031222">
    <property type="protein sequence ID" value="AXI04621.1"/>
    <property type="molecule type" value="Genomic_DNA"/>
</dbReference>
<dbReference type="GO" id="GO:0016787">
    <property type="term" value="F:hydrolase activity"/>
    <property type="evidence" value="ECO:0007669"/>
    <property type="project" value="UniProtKB-KW"/>
</dbReference>
<protein>
    <submittedName>
        <fullName evidence="2">Alpha/beta hydrolase</fullName>
    </submittedName>
</protein>
<dbReference type="InterPro" id="IPR022742">
    <property type="entry name" value="Hydrolase_4"/>
</dbReference>
<reference evidence="2 3" key="1">
    <citation type="submission" date="2018-07" db="EMBL/GenBank/DDBJ databases">
        <title>Genome sequencing of Moraxellaceae gen. HYN0046.</title>
        <authorList>
            <person name="Kim M."/>
            <person name="Yi H."/>
        </authorList>
    </citation>
    <scope>NUCLEOTIDE SEQUENCE [LARGE SCALE GENOMIC DNA]</scope>
    <source>
        <strain evidence="2 3">HYN0046</strain>
    </source>
</reference>
<evidence type="ECO:0000313" key="3">
    <source>
        <dbReference type="Proteomes" id="UP000253940"/>
    </source>
</evidence>
<dbReference type="InterPro" id="IPR029058">
    <property type="entry name" value="AB_hydrolase_fold"/>
</dbReference>
<dbReference type="Proteomes" id="UP000253940">
    <property type="component" value="Chromosome"/>
</dbReference>
<keyword evidence="2" id="KW-0378">Hydrolase</keyword>
<proteinExistence type="predicted"/>
<keyword evidence="3" id="KW-1185">Reference proteome</keyword>
<dbReference type="InterPro" id="IPR051044">
    <property type="entry name" value="MAG_DAG_Lipase"/>
</dbReference>
<sequence length="366" mass="41828">MDRLRGIESKTQVQNIKTPRIKISKLKKTKAKVGSTVVLPEAFSERQLPAPDRIKTARELPPLSLDLNEDSDSLRGYRALYALDQLSAIHHQGYLRAGDHRIHVQIFKPLGKAIGTLWLLHGYLEHSALYQPMISELLSQNYAVLSFDLPGHGLSSGEETGITDFSVYQSVLKDIHQWVTDQGTNELPKPWLGAGQSTGCAIWMDHVLKSCARKQPPIVDRLLLMSPLVRPAKSAWWHNPVGLSLIRKVKRNIPRSFRRNNSNPEFLRFVRLQDPLQPRAMAMSWILALSRWMPYMEQLPASRFPVWLVQGARDQTVDWRYNNKYVHRKFRTKVTLLIEDASHQLINECAEIRAPLTSLIPVFLKG</sequence>
<gene>
    <name evidence="2" type="ORF">HYN46_08470</name>
</gene>
<evidence type="ECO:0000259" key="1">
    <source>
        <dbReference type="Pfam" id="PF12146"/>
    </source>
</evidence>
<dbReference type="PANTHER" id="PTHR11614">
    <property type="entry name" value="PHOSPHOLIPASE-RELATED"/>
    <property type="match status" value="1"/>
</dbReference>
<feature type="domain" description="Serine aminopeptidase S33" evidence="1">
    <location>
        <begin position="113"/>
        <end position="349"/>
    </location>
</feature>
<dbReference type="Pfam" id="PF12146">
    <property type="entry name" value="Hydrolase_4"/>
    <property type="match status" value="1"/>
</dbReference>
<dbReference type="Gene3D" id="3.40.50.1820">
    <property type="entry name" value="alpha/beta hydrolase"/>
    <property type="match status" value="1"/>
</dbReference>
<dbReference type="AlphaFoldDB" id="A0A345PBG2"/>
<organism evidence="2 3">
    <name type="scientific">Aquirhabdus parva</name>
    <dbReference type="NCBI Taxonomy" id="2283318"/>
    <lineage>
        <taxon>Bacteria</taxon>
        <taxon>Pseudomonadati</taxon>
        <taxon>Pseudomonadota</taxon>
        <taxon>Gammaproteobacteria</taxon>
        <taxon>Moraxellales</taxon>
        <taxon>Moraxellaceae</taxon>
        <taxon>Aquirhabdus</taxon>
    </lineage>
</organism>